<evidence type="ECO:0000313" key="5">
    <source>
        <dbReference type="Proteomes" id="UP000315217"/>
    </source>
</evidence>
<dbReference type="AlphaFoldDB" id="A0A537LP35"/>
<dbReference type="EMBL" id="VBAJ01000289">
    <property type="protein sequence ID" value="TMJ02960.1"/>
    <property type="molecule type" value="Genomic_DNA"/>
</dbReference>
<comment type="caution">
    <text evidence="4">The sequence shown here is derived from an EMBL/GenBank/DDBJ whole genome shotgun (WGS) entry which is preliminary data.</text>
</comment>
<evidence type="ECO:0000259" key="2">
    <source>
        <dbReference type="Pfam" id="PF01035"/>
    </source>
</evidence>
<feature type="domain" description="Methylated-DNA-[protein]-cysteine S-methyltransferase DNA binding" evidence="2">
    <location>
        <begin position="8"/>
        <end position="86"/>
    </location>
</feature>
<dbReference type="InterPro" id="IPR036217">
    <property type="entry name" value="MethylDNA_cys_MeTrfase_DNAb"/>
</dbReference>
<name>A0A537LP35_9BACT</name>
<sequence length="138" mass="15009">MISRWKTFVNRVHALVRAVPRGRVVTYGQIAQLAGRPRAAREVGWIAHAGGQGIPWQRVVNRAGGLASGYTGGRAGHRRALAREGVRAPHDRVDLRTYQWWPAPQAARRLGLPAEAMAVLAAPVTRRRRARGGAVDAG</sequence>
<dbReference type="InterPro" id="IPR052520">
    <property type="entry name" value="ATL_DNA_repair"/>
</dbReference>
<protein>
    <submittedName>
        <fullName evidence="4">Cysteine methyltransferase</fullName>
    </submittedName>
</protein>
<reference evidence="5 6" key="1">
    <citation type="journal article" date="2019" name="Nat. Microbiol.">
        <title>Mediterranean grassland soil C-N compound turnover is dependent on rainfall and depth, and is mediated by genomically divergent microorganisms.</title>
        <authorList>
            <person name="Diamond S."/>
            <person name="Andeer P.F."/>
            <person name="Li Z."/>
            <person name="Crits-Christoph A."/>
            <person name="Burstein D."/>
            <person name="Anantharaman K."/>
            <person name="Lane K.R."/>
            <person name="Thomas B.C."/>
            <person name="Pan C."/>
            <person name="Northen T.R."/>
            <person name="Banfield J.F."/>
        </authorList>
    </citation>
    <scope>NUCLEOTIDE SEQUENCE [LARGE SCALE GENOMIC DNA]</scope>
    <source>
        <strain evidence="4">NP_1</strain>
        <strain evidence="3">NP_2</strain>
    </source>
</reference>
<evidence type="ECO:0000256" key="1">
    <source>
        <dbReference type="ARBA" id="ARBA00022763"/>
    </source>
</evidence>
<keyword evidence="4" id="KW-0489">Methyltransferase</keyword>
<dbReference type="PANTHER" id="PTHR42942:SF1">
    <property type="entry name" value="ALKYLTRANSFERASE-LIKE PROTEIN 1"/>
    <property type="match status" value="1"/>
</dbReference>
<evidence type="ECO:0000313" key="6">
    <source>
        <dbReference type="Proteomes" id="UP000318661"/>
    </source>
</evidence>
<dbReference type="Proteomes" id="UP000318661">
    <property type="component" value="Unassembled WGS sequence"/>
</dbReference>
<dbReference type="InterPro" id="IPR036388">
    <property type="entry name" value="WH-like_DNA-bd_sf"/>
</dbReference>
<keyword evidence="4" id="KW-0808">Transferase</keyword>
<dbReference type="PANTHER" id="PTHR42942">
    <property type="entry name" value="6-O-METHYLGUANINE DNA METHYLTRANSFERASE"/>
    <property type="match status" value="1"/>
</dbReference>
<dbReference type="CDD" id="cd06445">
    <property type="entry name" value="ATase"/>
    <property type="match status" value="1"/>
</dbReference>
<evidence type="ECO:0000313" key="4">
    <source>
        <dbReference type="EMBL" id="TMJ09702.1"/>
    </source>
</evidence>
<dbReference type="GO" id="GO:0008168">
    <property type="term" value="F:methyltransferase activity"/>
    <property type="evidence" value="ECO:0007669"/>
    <property type="project" value="UniProtKB-KW"/>
</dbReference>
<evidence type="ECO:0000313" key="3">
    <source>
        <dbReference type="EMBL" id="TMJ02960.1"/>
    </source>
</evidence>
<dbReference type="Proteomes" id="UP000315217">
    <property type="component" value="Unassembled WGS sequence"/>
</dbReference>
<dbReference type="InterPro" id="IPR014048">
    <property type="entry name" value="MethylDNA_cys_MeTrfase_DNA-bd"/>
</dbReference>
<accession>A0A537LP35</accession>
<gene>
    <name evidence="4" type="ORF">E6G98_08820</name>
    <name evidence="3" type="ORF">E6G99_11800</name>
</gene>
<proteinExistence type="predicted"/>
<organism evidence="4 5">
    <name type="scientific">Candidatus Segetimicrobium genomatis</name>
    <dbReference type="NCBI Taxonomy" id="2569760"/>
    <lineage>
        <taxon>Bacteria</taxon>
        <taxon>Bacillati</taxon>
        <taxon>Candidatus Sysuimicrobiota</taxon>
        <taxon>Candidatus Sysuimicrobiia</taxon>
        <taxon>Candidatus Sysuimicrobiales</taxon>
        <taxon>Candidatus Segetimicrobiaceae</taxon>
        <taxon>Candidatus Segetimicrobium</taxon>
    </lineage>
</organism>
<dbReference type="Pfam" id="PF01035">
    <property type="entry name" value="DNA_binding_1"/>
    <property type="match status" value="1"/>
</dbReference>
<keyword evidence="1" id="KW-0227">DNA damage</keyword>
<dbReference type="GO" id="GO:0032259">
    <property type="term" value="P:methylation"/>
    <property type="evidence" value="ECO:0007669"/>
    <property type="project" value="UniProtKB-KW"/>
</dbReference>
<dbReference type="GO" id="GO:0006281">
    <property type="term" value="P:DNA repair"/>
    <property type="evidence" value="ECO:0007669"/>
    <property type="project" value="InterPro"/>
</dbReference>
<dbReference type="SUPFAM" id="SSF46767">
    <property type="entry name" value="Methylated DNA-protein cysteine methyltransferase, C-terminal domain"/>
    <property type="match status" value="1"/>
</dbReference>
<dbReference type="Gene3D" id="1.10.10.10">
    <property type="entry name" value="Winged helix-like DNA-binding domain superfamily/Winged helix DNA-binding domain"/>
    <property type="match status" value="1"/>
</dbReference>
<dbReference type="EMBL" id="VBAI01000153">
    <property type="protein sequence ID" value="TMJ09702.1"/>
    <property type="molecule type" value="Genomic_DNA"/>
</dbReference>